<dbReference type="PROSITE" id="PS00058">
    <property type="entry name" value="DNA_MISMATCH_REPAIR_1"/>
    <property type="match status" value="1"/>
</dbReference>
<evidence type="ECO:0000256" key="1">
    <source>
        <dbReference type="ARBA" id="ARBA00006082"/>
    </source>
</evidence>
<dbReference type="SMART" id="SM01340">
    <property type="entry name" value="DNA_mis_repair"/>
    <property type="match status" value="1"/>
</dbReference>
<dbReference type="AlphaFoldDB" id="A0A432VVI7"/>
<accession>A0A432VVI7</accession>
<dbReference type="Gene3D" id="3.30.1370.100">
    <property type="entry name" value="MutL, C-terminal domain, regulatory subdomain"/>
    <property type="match status" value="1"/>
</dbReference>
<name>A0A432VVI7_9GAMM</name>
<dbReference type="NCBIfam" id="TIGR00585">
    <property type="entry name" value="mutl"/>
    <property type="match status" value="1"/>
</dbReference>
<dbReference type="InterPro" id="IPR014762">
    <property type="entry name" value="DNA_mismatch_repair_CS"/>
</dbReference>
<dbReference type="Pfam" id="PF13589">
    <property type="entry name" value="HATPase_c_3"/>
    <property type="match status" value="1"/>
</dbReference>
<dbReference type="GO" id="GO:0005524">
    <property type="term" value="F:ATP binding"/>
    <property type="evidence" value="ECO:0007669"/>
    <property type="project" value="InterPro"/>
</dbReference>
<protein>
    <recommendedName>
        <fullName evidence="2 5">DNA mismatch repair protein MutL</fullName>
    </recommendedName>
</protein>
<evidence type="ECO:0000259" key="7">
    <source>
        <dbReference type="SMART" id="SM00853"/>
    </source>
</evidence>
<dbReference type="SUPFAM" id="SSF118116">
    <property type="entry name" value="DNA mismatch repair protein MutL"/>
    <property type="match status" value="1"/>
</dbReference>
<keyword evidence="10" id="KW-1185">Reference proteome</keyword>
<dbReference type="CDD" id="cd16926">
    <property type="entry name" value="HATPase_MutL-MLH-PMS-like"/>
    <property type="match status" value="1"/>
</dbReference>
<evidence type="ECO:0000256" key="5">
    <source>
        <dbReference type="HAMAP-Rule" id="MF_00149"/>
    </source>
</evidence>
<dbReference type="OrthoDB" id="9763467at2"/>
<reference evidence="9 10" key="1">
    <citation type="journal article" date="2011" name="Front. Microbiol.">
        <title>Genomic signatures of strain selection and enhancement in Bacillus atrophaeus var. globigii, a historical biowarfare simulant.</title>
        <authorList>
            <person name="Gibbons H.S."/>
            <person name="Broomall S.M."/>
            <person name="McNew L.A."/>
            <person name="Daligault H."/>
            <person name="Chapman C."/>
            <person name="Bruce D."/>
            <person name="Karavis M."/>
            <person name="Krepps M."/>
            <person name="McGregor P.A."/>
            <person name="Hong C."/>
            <person name="Park K.H."/>
            <person name="Akmal A."/>
            <person name="Feldman A."/>
            <person name="Lin J.S."/>
            <person name="Chang W.E."/>
            <person name="Higgs B.W."/>
            <person name="Demirev P."/>
            <person name="Lindquist J."/>
            <person name="Liem A."/>
            <person name="Fochler E."/>
            <person name="Read T.D."/>
            <person name="Tapia R."/>
            <person name="Johnson S."/>
            <person name="Bishop-Lilly K.A."/>
            <person name="Detter C."/>
            <person name="Han C."/>
            <person name="Sozhamannan S."/>
            <person name="Rosenzweig C.N."/>
            <person name="Skowronski E.W."/>
        </authorList>
    </citation>
    <scope>NUCLEOTIDE SEQUENCE [LARGE SCALE GENOMIC DNA]</scope>
    <source>
        <strain evidence="9 10">AK5</strain>
    </source>
</reference>
<dbReference type="InterPro" id="IPR037198">
    <property type="entry name" value="MutL_C_sf"/>
</dbReference>
<evidence type="ECO:0000256" key="6">
    <source>
        <dbReference type="SAM" id="MobiDB-lite"/>
    </source>
</evidence>
<dbReference type="InterPro" id="IPR020667">
    <property type="entry name" value="DNA_mismatch_repair_MutL"/>
</dbReference>
<feature type="domain" description="DNA mismatch repair protein S5" evidence="8">
    <location>
        <begin position="223"/>
        <end position="343"/>
    </location>
</feature>
<dbReference type="InterPro" id="IPR038973">
    <property type="entry name" value="MutL/Mlh/Pms-like"/>
</dbReference>
<dbReference type="GO" id="GO:0030983">
    <property type="term" value="F:mismatched DNA binding"/>
    <property type="evidence" value="ECO:0007669"/>
    <property type="project" value="InterPro"/>
</dbReference>
<dbReference type="PANTHER" id="PTHR10073:SF12">
    <property type="entry name" value="DNA MISMATCH REPAIR PROTEIN MLH1"/>
    <property type="match status" value="1"/>
</dbReference>
<dbReference type="CDD" id="cd03482">
    <property type="entry name" value="MutL_Trans_MutL"/>
    <property type="match status" value="1"/>
</dbReference>
<dbReference type="SUPFAM" id="SSF54211">
    <property type="entry name" value="Ribosomal protein S5 domain 2-like"/>
    <property type="match status" value="1"/>
</dbReference>
<keyword evidence="4 5" id="KW-0234">DNA repair</keyword>
<feature type="region of interest" description="Disordered" evidence="6">
    <location>
        <begin position="387"/>
        <end position="410"/>
    </location>
</feature>
<dbReference type="GO" id="GO:0016887">
    <property type="term" value="F:ATP hydrolysis activity"/>
    <property type="evidence" value="ECO:0007669"/>
    <property type="project" value="InterPro"/>
</dbReference>
<sequence>MPIRLLPAQLANQIAAGEVVERPASVVKELVENSLDAGATQIWIDIEKGGARRIRIRDNGNGIAKDELTLALSRHATSKIATLDDLEAIISLGFRGEALASISSVSRLRLASKPAEQAEGWQAWCEGRDMAVQIEPTAHPQGTTVDVQDLFFNTPARRKFLRTEKTEFGHIDEVVRRIALARPAVEIQLTHNNQALRHYRPVAVHDLAEEPTTEQQAAWARRLEQIVGKRFGQEAGFVFNQQAADDLMVFGWLAPPQACRHQGDIQYMYVNGRMMKDKLLSHAIRQAYEGSLADDRQPTYVLYLQLPAQQVDVNVHPAKHEVRFHQARQVHDFVLSTLRDALGQLQGTPVVTDPVRHHYQQAQRTQAEAQATNNYWNMAGGILPGARGPAHAPSDVLPGAQPDAQPDPRQSLVNEPVARELAVSEPGVSEPAVREPVIPHEFVGSDRASGWQPLQLLNQRYLLLSSVGENPALTELALFDVQQAQQFLREQQLDMQLEQGLSGQPLLLPVQIRVDQALLAHAQVLARLGMAYESQRNSSKNRDEQVLRFTQVPASLRKANLAVAIPELLSMLMTAAATLESWTEIELLRAVGIAKWLATHEVFMAFDRKRAEQIWQQLRSSQSALTPWLHHLDWQKSLPSTPS</sequence>
<organism evidence="9 10">
    <name type="scientific">Aliidiomarina haloalkalitolerans</name>
    <dbReference type="NCBI Taxonomy" id="859059"/>
    <lineage>
        <taxon>Bacteria</taxon>
        <taxon>Pseudomonadati</taxon>
        <taxon>Pseudomonadota</taxon>
        <taxon>Gammaproteobacteria</taxon>
        <taxon>Alteromonadales</taxon>
        <taxon>Idiomarinaceae</taxon>
        <taxon>Aliidiomarina</taxon>
    </lineage>
</organism>
<dbReference type="InterPro" id="IPR002099">
    <property type="entry name" value="MutL/Mlh/PMS"/>
</dbReference>
<dbReference type="SUPFAM" id="SSF55874">
    <property type="entry name" value="ATPase domain of HSP90 chaperone/DNA topoisomerase II/histidine kinase"/>
    <property type="match status" value="1"/>
</dbReference>
<comment type="function">
    <text evidence="5">This protein is involved in the repair of mismatches in DNA. It is required for dam-dependent methyl-directed DNA mismatch repair. May act as a 'molecular matchmaker', a protein that promotes the formation of a stable complex between two or more DNA-binding proteins in an ATP-dependent manner without itself being part of a final effector complex.</text>
</comment>
<dbReference type="GO" id="GO:0032300">
    <property type="term" value="C:mismatch repair complex"/>
    <property type="evidence" value="ECO:0007669"/>
    <property type="project" value="InterPro"/>
</dbReference>
<evidence type="ECO:0000259" key="8">
    <source>
        <dbReference type="SMART" id="SM01340"/>
    </source>
</evidence>
<dbReference type="RefSeq" id="WP_126791579.1">
    <property type="nucleotide sequence ID" value="NZ_PIPI01000002.1"/>
</dbReference>
<dbReference type="InterPro" id="IPR036890">
    <property type="entry name" value="HATPase_C_sf"/>
</dbReference>
<gene>
    <name evidence="5" type="primary">mutL</name>
    <name evidence="9" type="ORF">CWE06_04375</name>
</gene>
<dbReference type="Gene3D" id="3.30.565.10">
    <property type="entry name" value="Histidine kinase-like ATPase, C-terminal domain"/>
    <property type="match status" value="1"/>
</dbReference>
<dbReference type="FunFam" id="3.30.565.10:FF:000003">
    <property type="entry name" value="DNA mismatch repair endonuclease MutL"/>
    <property type="match status" value="1"/>
</dbReference>
<dbReference type="InterPro" id="IPR020568">
    <property type="entry name" value="Ribosomal_Su5_D2-typ_SF"/>
</dbReference>
<dbReference type="HAMAP" id="MF_00149">
    <property type="entry name" value="DNA_mis_repair"/>
    <property type="match status" value="1"/>
</dbReference>
<feature type="domain" description="MutL C-terminal dimerisation" evidence="7">
    <location>
        <begin position="453"/>
        <end position="609"/>
    </location>
</feature>
<dbReference type="PANTHER" id="PTHR10073">
    <property type="entry name" value="DNA MISMATCH REPAIR PROTEIN MLH, PMS, MUTL"/>
    <property type="match status" value="1"/>
</dbReference>
<evidence type="ECO:0000256" key="4">
    <source>
        <dbReference type="ARBA" id="ARBA00023204"/>
    </source>
</evidence>
<dbReference type="SMART" id="SM00853">
    <property type="entry name" value="MutL_C"/>
    <property type="match status" value="1"/>
</dbReference>
<dbReference type="GO" id="GO:0140664">
    <property type="term" value="F:ATP-dependent DNA damage sensor activity"/>
    <property type="evidence" value="ECO:0007669"/>
    <property type="project" value="InterPro"/>
</dbReference>
<comment type="similarity">
    <text evidence="1 5">Belongs to the DNA mismatch repair MutL/HexB family.</text>
</comment>
<dbReference type="Gene3D" id="3.30.230.10">
    <property type="match status" value="1"/>
</dbReference>
<keyword evidence="3 5" id="KW-0227">DNA damage</keyword>
<dbReference type="Proteomes" id="UP000288212">
    <property type="component" value="Unassembled WGS sequence"/>
</dbReference>
<dbReference type="Pfam" id="PF01119">
    <property type="entry name" value="DNA_mis_repair"/>
    <property type="match status" value="1"/>
</dbReference>
<dbReference type="InterPro" id="IPR042121">
    <property type="entry name" value="MutL_C_regsub"/>
</dbReference>
<evidence type="ECO:0000313" key="10">
    <source>
        <dbReference type="Proteomes" id="UP000288212"/>
    </source>
</evidence>
<dbReference type="InterPro" id="IPR014721">
    <property type="entry name" value="Ribsml_uS5_D2-typ_fold_subgr"/>
</dbReference>
<proteinExistence type="inferred from homology"/>
<dbReference type="InterPro" id="IPR014790">
    <property type="entry name" value="MutL_C"/>
</dbReference>
<dbReference type="InterPro" id="IPR013507">
    <property type="entry name" value="DNA_mismatch_S5_2-like"/>
</dbReference>
<dbReference type="EMBL" id="PIPI01000002">
    <property type="protein sequence ID" value="RUO20555.1"/>
    <property type="molecule type" value="Genomic_DNA"/>
</dbReference>
<dbReference type="Pfam" id="PF08676">
    <property type="entry name" value="MutL_C"/>
    <property type="match status" value="1"/>
</dbReference>
<dbReference type="GO" id="GO:0006298">
    <property type="term" value="P:mismatch repair"/>
    <property type="evidence" value="ECO:0007669"/>
    <property type="project" value="UniProtKB-UniRule"/>
</dbReference>
<evidence type="ECO:0000256" key="2">
    <source>
        <dbReference type="ARBA" id="ARBA00021975"/>
    </source>
</evidence>
<evidence type="ECO:0000313" key="9">
    <source>
        <dbReference type="EMBL" id="RUO20555.1"/>
    </source>
</evidence>
<evidence type="ECO:0000256" key="3">
    <source>
        <dbReference type="ARBA" id="ARBA00022763"/>
    </source>
</evidence>
<comment type="caution">
    <text evidence="9">The sequence shown here is derived from an EMBL/GenBank/DDBJ whole genome shotgun (WGS) entry which is preliminary data.</text>
</comment>